<evidence type="ECO:0000313" key="3">
    <source>
        <dbReference type="EMBL" id="MBO8458471.1"/>
    </source>
</evidence>
<feature type="domain" description="RRM" evidence="2">
    <location>
        <begin position="3"/>
        <end position="81"/>
    </location>
</feature>
<dbReference type="Proteomes" id="UP000823638">
    <property type="component" value="Unassembled WGS sequence"/>
</dbReference>
<protein>
    <submittedName>
        <fullName evidence="3">RNA-binding protein</fullName>
    </submittedName>
</protein>
<sequence length="90" mass="10314">MVQKIYVGNLNYNTTEESLREGFSGFGQVESVVIIKDKFNGRSRGYGFVEFSTEEEALKAIEKMNGVEFEGRKLRVNTAQEKRRDQTMPV</sequence>
<dbReference type="PANTHER" id="PTHR48024:SF56">
    <property type="entry name" value="HETEROGENEOUS NUCLEAR RIBONUCLEOPROTEIN A0"/>
    <property type="match status" value="1"/>
</dbReference>
<keyword evidence="1" id="KW-0694">RNA-binding</keyword>
<evidence type="ECO:0000259" key="2">
    <source>
        <dbReference type="PROSITE" id="PS50102"/>
    </source>
</evidence>
<dbReference type="Gene3D" id="3.30.70.330">
    <property type="match status" value="1"/>
</dbReference>
<proteinExistence type="predicted"/>
<dbReference type="SMART" id="SM00361">
    <property type="entry name" value="RRM_1"/>
    <property type="match status" value="1"/>
</dbReference>
<dbReference type="InterPro" id="IPR048289">
    <property type="entry name" value="RRM2_NsCP33-like"/>
</dbReference>
<dbReference type="PROSITE" id="PS50102">
    <property type="entry name" value="RRM"/>
    <property type="match status" value="1"/>
</dbReference>
<dbReference type="InterPro" id="IPR035979">
    <property type="entry name" value="RBD_domain_sf"/>
</dbReference>
<dbReference type="SUPFAM" id="SSF54928">
    <property type="entry name" value="RNA-binding domain, RBD"/>
    <property type="match status" value="1"/>
</dbReference>
<dbReference type="Pfam" id="PF00076">
    <property type="entry name" value="RRM_1"/>
    <property type="match status" value="1"/>
</dbReference>
<dbReference type="InterPro" id="IPR003954">
    <property type="entry name" value="RRM_euk-type"/>
</dbReference>
<accession>A0A9D9HRJ7</accession>
<evidence type="ECO:0000313" key="4">
    <source>
        <dbReference type="Proteomes" id="UP000823638"/>
    </source>
</evidence>
<dbReference type="EMBL" id="JADIMM010000110">
    <property type="protein sequence ID" value="MBO8458471.1"/>
    <property type="molecule type" value="Genomic_DNA"/>
</dbReference>
<dbReference type="InterPro" id="IPR012677">
    <property type="entry name" value="Nucleotide-bd_a/b_plait_sf"/>
</dbReference>
<dbReference type="GO" id="GO:0003723">
    <property type="term" value="F:RNA binding"/>
    <property type="evidence" value="ECO:0007669"/>
    <property type="project" value="UniProtKB-KW"/>
</dbReference>
<dbReference type="AlphaFoldDB" id="A0A9D9HRJ7"/>
<comment type="caution">
    <text evidence="3">The sequence shown here is derived from an EMBL/GenBank/DDBJ whole genome shotgun (WGS) entry which is preliminary data.</text>
</comment>
<dbReference type="CDD" id="cd21608">
    <property type="entry name" value="RRM2_NsCP33_like"/>
    <property type="match status" value="1"/>
</dbReference>
<dbReference type="SMART" id="SM00360">
    <property type="entry name" value="RRM"/>
    <property type="match status" value="1"/>
</dbReference>
<dbReference type="InterPro" id="IPR000504">
    <property type="entry name" value="RRM_dom"/>
</dbReference>
<organism evidence="3 4">
    <name type="scientific">Candidatus Gallitreponema excrementavium</name>
    <dbReference type="NCBI Taxonomy" id="2840840"/>
    <lineage>
        <taxon>Bacteria</taxon>
        <taxon>Pseudomonadati</taxon>
        <taxon>Spirochaetota</taxon>
        <taxon>Spirochaetia</taxon>
        <taxon>Spirochaetales</taxon>
        <taxon>Candidatus Gallitreponema</taxon>
    </lineage>
</organism>
<reference evidence="3" key="1">
    <citation type="submission" date="2020-10" db="EMBL/GenBank/DDBJ databases">
        <authorList>
            <person name="Gilroy R."/>
        </authorList>
    </citation>
    <scope>NUCLEOTIDE SEQUENCE</scope>
    <source>
        <strain evidence="3">10532</strain>
    </source>
</reference>
<dbReference type="InterPro" id="IPR050886">
    <property type="entry name" value="RNA-binding_reg"/>
</dbReference>
<evidence type="ECO:0000256" key="1">
    <source>
        <dbReference type="ARBA" id="ARBA00022884"/>
    </source>
</evidence>
<reference evidence="3" key="2">
    <citation type="journal article" date="2021" name="PeerJ">
        <title>Extensive microbial diversity within the chicken gut microbiome revealed by metagenomics and culture.</title>
        <authorList>
            <person name="Gilroy R."/>
            <person name="Ravi A."/>
            <person name="Getino M."/>
            <person name="Pursley I."/>
            <person name="Horton D.L."/>
            <person name="Alikhan N.F."/>
            <person name="Baker D."/>
            <person name="Gharbi K."/>
            <person name="Hall N."/>
            <person name="Watson M."/>
            <person name="Adriaenssens E.M."/>
            <person name="Foster-Nyarko E."/>
            <person name="Jarju S."/>
            <person name="Secka A."/>
            <person name="Antonio M."/>
            <person name="Oren A."/>
            <person name="Chaudhuri R.R."/>
            <person name="La Ragione R."/>
            <person name="Hildebrand F."/>
            <person name="Pallen M.J."/>
        </authorList>
    </citation>
    <scope>NUCLEOTIDE SEQUENCE</scope>
    <source>
        <strain evidence="3">10532</strain>
    </source>
</reference>
<name>A0A9D9HRJ7_9SPIR</name>
<gene>
    <name evidence="3" type="ORF">IAA81_09645</name>
</gene>
<dbReference type="PANTHER" id="PTHR48024">
    <property type="entry name" value="GEO13361P1-RELATED"/>
    <property type="match status" value="1"/>
</dbReference>